<dbReference type="EMBL" id="BLZH01000007">
    <property type="protein sequence ID" value="GFP56702.1"/>
    <property type="molecule type" value="Genomic_DNA"/>
</dbReference>
<accession>A0A6V8QXF5</accession>
<organism evidence="2 3">
    <name type="scientific">Trichoderma asperellum</name>
    <name type="common">Filamentous fungus</name>
    <dbReference type="NCBI Taxonomy" id="101201"/>
    <lineage>
        <taxon>Eukaryota</taxon>
        <taxon>Fungi</taxon>
        <taxon>Dikarya</taxon>
        <taxon>Ascomycota</taxon>
        <taxon>Pezizomycotina</taxon>
        <taxon>Sordariomycetes</taxon>
        <taxon>Hypocreomycetidae</taxon>
        <taxon>Hypocreales</taxon>
        <taxon>Hypocreaceae</taxon>
        <taxon>Trichoderma</taxon>
    </lineage>
</organism>
<sequence>MEMSPAAAEHHRRLYGVDAGADWRPERDEMALRQWPVERSRACRTARDTVLVPPGLLLGRVWGRVQVLAAPSRPAPEHHQQRWRGVCLFAGSTRATRHPLGRPGGQDLQSPFPGNTWTGRQQHDFLEPMSWLRPFVQLNLAACNAHACETGARASAGARAGARVRSYNHDPEQQSPLLSRPSQNHQEPAHRVFV</sequence>
<dbReference type="AlphaFoldDB" id="A0A6V8QXF5"/>
<comment type="caution">
    <text evidence="2">The sequence shown here is derived from an EMBL/GenBank/DDBJ whole genome shotgun (WGS) entry which is preliminary data.</text>
</comment>
<evidence type="ECO:0000256" key="1">
    <source>
        <dbReference type="SAM" id="MobiDB-lite"/>
    </source>
</evidence>
<evidence type="ECO:0000313" key="2">
    <source>
        <dbReference type="EMBL" id="GFP56702.1"/>
    </source>
</evidence>
<reference evidence="2 3" key="1">
    <citation type="submission" date="2020-07" db="EMBL/GenBank/DDBJ databases">
        <title>Trichoderma asperellum IC-1 whole genome shotgun sequence.</title>
        <authorList>
            <person name="Kanamasa S."/>
            <person name="Takahashi H."/>
        </authorList>
    </citation>
    <scope>NUCLEOTIDE SEQUENCE [LARGE SCALE GENOMIC DNA]</scope>
    <source>
        <strain evidence="2 3">IC-1</strain>
    </source>
</reference>
<feature type="compositionally biased region" description="Polar residues" evidence="1">
    <location>
        <begin position="173"/>
        <end position="186"/>
    </location>
</feature>
<name>A0A6V8QXF5_TRIAP</name>
<dbReference type="Proteomes" id="UP000517252">
    <property type="component" value="Unassembled WGS sequence"/>
</dbReference>
<feature type="region of interest" description="Disordered" evidence="1">
    <location>
        <begin position="160"/>
        <end position="194"/>
    </location>
</feature>
<gene>
    <name evidence="2" type="ORF">TASIC1_0007019400</name>
</gene>
<protein>
    <submittedName>
        <fullName evidence="2">Uncharacterized protein</fullName>
    </submittedName>
</protein>
<evidence type="ECO:0000313" key="3">
    <source>
        <dbReference type="Proteomes" id="UP000517252"/>
    </source>
</evidence>
<proteinExistence type="predicted"/>